<evidence type="ECO:0000256" key="1">
    <source>
        <dbReference type="ARBA" id="ARBA00004123"/>
    </source>
</evidence>
<reference evidence="7 8" key="1">
    <citation type="submission" date="2021-09" db="EMBL/GenBank/DDBJ databases">
        <title>Genomic insights and catalytic innovation underlie evolution of tropane alkaloids biosynthesis.</title>
        <authorList>
            <person name="Wang Y.-J."/>
            <person name="Tian T."/>
            <person name="Huang J.-P."/>
            <person name="Huang S.-X."/>
        </authorList>
    </citation>
    <scope>NUCLEOTIDE SEQUENCE [LARGE SCALE GENOMIC DNA]</scope>
    <source>
        <strain evidence="7">KIB-2018</strain>
        <tissue evidence="7">Leaf</tissue>
    </source>
</reference>
<evidence type="ECO:0000259" key="6">
    <source>
        <dbReference type="PROSITE" id="PS50066"/>
    </source>
</evidence>
<protein>
    <recommendedName>
        <fullName evidence="6">MADS-box domain-containing protein</fullName>
    </recommendedName>
</protein>
<dbReference type="GO" id="GO:0000981">
    <property type="term" value="F:DNA-binding transcription factor activity, RNA polymerase II-specific"/>
    <property type="evidence" value="ECO:0007669"/>
    <property type="project" value="TreeGrafter"/>
</dbReference>
<evidence type="ECO:0000256" key="5">
    <source>
        <dbReference type="ARBA" id="ARBA00023242"/>
    </source>
</evidence>
<dbReference type="PROSITE" id="PS50066">
    <property type="entry name" value="MADS_BOX_2"/>
    <property type="match status" value="1"/>
</dbReference>
<comment type="subcellular location">
    <subcellularLocation>
        <location evidence="1">Nucleus</location>
    </subcellularLocation>
</comment>
<dbReference type="FunFam" id="3.40.1810.10:FF:000006">
    <property type="entry name" value="Agamous-like MADS-box protein AGL62"/>
    <property type="match status" value="1"/>
</dbReference>
<dbReference type="GO" id="GO:0000978">
    <property type="term" value="F:RNA polymerase II cis-regulatory region sequence-specific DNA binding"/>
    <property type="evidence" value="ECO:0007669"/>
    <property type="project" value="TreeGrafter"/>
</dbReference>
<evidence type="ECO:0000256" key="4">
    <source>
        <dbReference type="ARBA" id="ARBA00023163"/>
    </source>
</evidence>
<keyword evidence="3" id="KW-0238">DNA-binding</keyword>
<dbReference type="InterPro" id="IPR002100">
    <property type="entry name" value="TF_MADSbox"/>
</dbReference>
<keyword evidence="2" id="KW-0805">Transcription regulation</keyword>
<dbReference type="Proteomes" id="UP001159364">
    <property type="component" value="Linkage Group LG03"/>
</dbReference>
<comment type="caution">
    <text evidence="7">The sequence shown here is derived from an EMBL/GenBank/DDBJ whole genome shotgun (WGS) entry which is preliminary data.</text>
</comment>
<evidence type="ECO:0000313" key="7">
    <source>
        <dbReference type="EMBL" id="KAJ8769362.1"/>
    </source>
</evidence>
<dbReference type="GO" id="GO:0046983">
    <property type="term" value="F:protein dimerization activity"/>
    <property type="evidence" value="ECO:0007669"/>
    <property type="project" value="InterPro"/>
</dbReference>
<dbReference type="PANTHER" id="PTHR11945">
    <property type="entry name" value="MADS BOX PROTEIN"/>
    <property type="match status" value="1"/>
</dbReference>
<keyword evidence="8" id="KW-1185">Reference proteome</keyword>
<dbReference type="SMART" id="SM00432">
    <property type="entry name" value="MADS"/>
    <property type="match status" value="1"/>
</dbReference>
<gene>
    <name evidence="7" type="ORF">K2173_002566</name>
</gene>
<dbReference type="Pfam" id="PF00319">
    <property type="entry name" value="SRF-TF"/>
    <property type="match status" value="1"/>
</dbReference>
<evidence type="ECO:0000256" key="2">
    <source>
        <dbReference type="ARBA" id="ARBA00023015"/>
    </source>
</evidence>
<dbReference type="EMBL" id="JAIWQS010000003">
    <property type="protein sequence ID" value="KAJ8769362.1"/>
    <property type="molecule type" value="Genomic_DNA"/>
</dbReference>
<dbReference type="GO" id="GO:0005634">
    <property type="term" value="C:nucleus"/>
    <property type="evidence" value="ECO:0007669"/>
    <property type="project" value="UniProtKB-SubCell"/>
</dbReference>
<sequence>MTRGRQKIEMKLIEATKARQVCFSKRRAGIFKKASELCTLCAVHIGMIIFSPGGKAFSFGHPSLDKIFNRLVHHEDADDSSIQRQPDHRAHILAKLNKTCNDIYEQLESEKKQADILKKLSEKSQGKRLMDLPPDDLSLEEMLMLKGLLEERLGCLQKHREELASQTSNPPGFFKHSFDLNVSASSSSVDADAADHEG</sequence>
<dbReference type="AlphaFoldDB" id="A0AAV8TQY6"/>
<dbReference type="PRINTS" id="PR00404">
    <property type="entry name" value="MADSDOMAIN"/>
</dbReference>
<evidence type="ECO:0000256" key="3">
    <source>
        <dbReference type="ARBA" id="ARBA00023125"/>
    </source>
</evidence>
<dbReference type="InterPro" id="IPR036879">
    <property type="entry name" value="TF_MADSbox_sf"/>
</dbReference>
<dbReference type="SUPFAM" id="SSF55455">
    <property type="entry name" value="SRF-like"/>
    <property type="match status" value="1"/>
</dbReference>
<proteinExistence type="predicted"/>
<name>A0AAV8TQY6_9ROSI</name>
<organism evidence="7 8">
    <name type="scientific">Erythroxylum novogranatense</name>
    <dbReference type="NCBI Taxonomy" id="1862640"/>
    <lineage>
        <taxon>Eukaryota</taxon>
        <taxon>Viridiplantae</taxon>
        <taxon>Streptophyta</taxon>
        <taxon>Embryophyta</taxon>
        <taxon>Tracheophyta</taxon>
        <taxon>Spermatophyta</taxon>
        <taxon>Magnoliopsida</taxon>
        <taxon>eudicotyledons</taxon>
        <taxon>Gunneridae</taxon>
        <taxon>Pentapetalae</taxon>
        <taxon>rosids</taxon>
        <taxon>fabids</taxon>
        <taxon>Malpighiales</taxon>
        <taxon>Erythroxylaceae</taxon>
        <taxon>Erythroxylum</taxon>
    </lineage>
</organism>
<feature type="domain" description="MADS-box" evidence="6">
    <location>
        <begin position="3"/>
        <end position="63"/>
    </location>
</feature>
<accession>A0AAV8TQY6</accession>
<keyword evidence="5" id="KW-0539">Nucleus</keyword>
<dbReference type="PANTHER" id="PTHR11945:SF534">
    <property type="entry name" value="MYOCYTE-SPECIFIC ENHANCER FACTOR 2"/>
    <property type="match status" value="1"/>
</dbReference>
<dbReference type="Gene3D" id="3.40.1810.10">
    <property type="entry name" value="Transcription factor, MADS-box"/>
    <property type="match status" value="1"/>
</dbReference>
<evidence type="ECO:0000313" key="8">
    <source>
        <dbReference type="Proteomes" id="UP001159364"/>
    </source>
</evidence>
<dbReference type="GO" id="GO:0045893">
    <property type="term" value="P:positive regulation of DNA-templated transcription"/>
    <property type="evidence" value="ECO:0007669"/>
    <property type="project" value="UniProtKB-ARBA"/>
</dbReference>
<keyword evidence="4" id="KW-0804">Transcription</keyword>